<dbReference type="EMBL" id="JADNYJ010000004">
    <property type="protein sequence ID" value="KAF8911631.1"/>
    <property type="molecule type" value="Genomic_DNA"/>
</dbReference>
<evidence type="ECO:0000313" key="3">
    <source>
        <dbReference type="Proteomes" id="UP000724874"/>
    </source>
</evidence>
<dbReference type="OrthoDB" id="4584900at2759"/>
<protein>
    <submittedName>
        <fullName evidence="2">Uncharacterized protein</fullName>
    </submittedName>
</protein>
<reference evidence="2" key="1">
    <citation type="submission" date="2020-11" db="EMBL/GenBank/DDBJ databases">
        <authorList>
            <consortium name="DOE Joint Genome Institute"/>
            <person name="Ahrendt S."/>
            <person name="Riley R."/>
            <person name="Andreopoulos W."/>
            <person name="LaButti K."/>
            <person name="Pangilinan J."/>
            <person name="Ruiz-duenas F.J."/>
            <person name="Barrasa J.M."/>
            <person name="Sanchez-Garcia M."/>
            <person name="Camarero S."/>
            <person name="Miyauchi S."/>
            <person name="Serrano A."/>
            <person name="Linde D."/>
            <person name="Babiker R."/>
            <person name="Drula E."/>
            <person name="Ayuso-Fernandez I."/>
            <person name="Pacheco R."/>
            <person name="Padilla G."/>
            <person name="Ferreira P."/>
            <person name="Barriuso J."/>
            <person name="Kellner H."/>
            <person name="Castanera R."/>
            <person name="Alfaro M."/>
            <person name="Ramirez L."/>
            <person name="Pisabarro A.G."/>
            <person name="Kuo A."/>
            <person name="Tritt A."/>
            <person name="Lipzen A."/>
            <person name="He G."/>
            <person name="Yan M."/>
            <person name="Ng V."/>
            <person name="Cullen D."/>
            <person name="Martin F."/>
            <person name="Rosso M.-N."/>
            <person name="Henrissat B."/>
            <person name="Hibbett D."/>
            <person name="Martinez A.T."/>
            <person name="Grigoriev I.V."/>
        </authorList>
    </citation>
    <scope>NUCLEOTIDE SEQUENCE</scope>
    <source>
        <strain evidence="2">AH 44721</strain>
    </source>
</reference>
<keyword evidence="1" id="KW-0732">Signal</keyword>
<sequence length="320" mass="33872">MRSLFSCSLLFLAASLSAVKAAAIDEQTQCFAEICGEPEYARLFGREAEAAAAAATPCPTVHADKELTNGERLARGLPLKPPTRRSKLHVARAAQASPVPTVTYTGYIQVRSGADSLGYITAVGSASGLLKYTTDPTQAILVSISLPVGVTSASQADLTMLNANGPLLGLVQGRDDANANLGTGSFNYLYITGIALPGTDAGATPAILSNQYSSSTNLARSAESSVVRLPKSILPQTIHNANQNSISIFYYYHYSKVERQRQYRGDGIQWINSDGSSPSVTAFEQGGFLYVGGDVPAFAARYPSPIVTVFFHFVPAIVPV</sequence>
<comment type="caution">
    <text evidence="2">The sequence shown here is derived from an EMBL/GenBank/DDBJ whole genome shotgun (WGS) entry which is preliminary data.</text>
</comment>
<evidence type="ECO:0000256" key="1">
    <source>
        <dbReference type="SAM" id="SignalP"/>
    </source>
</evidence>
<organism evidence="2 3">
    <name type="scientific">Gymnopilus junonius</name>
    <name type="common">Spectacular rustgill mushroom</name>
    <name type="synonym">Gymnopilus spectabilis subsp. junonius</name>
    <dbReference type="NCBI Taxonomy" id="109634"/>
    <lineage>
        <taxon>Eukaryota</taxon>
        <taxon>Fungi</taxon>
        <taxon>Dikarya</taxon>
        <taxon>Basidiomycota</taxon>
        <taxon>Agaricomycotina</taxon>
        <taxon>Agaricomycetes</taxon>
        <taxon>Agaricomycetidae</taxon>
        <taxon>Agaricales</taxon>
        <taxon>Agaricineae</taxon>
        <taxon>Hymenogastraceae</taxon>
        <taxon>Gymnopilus</taxon>
    </lineage>
</organism>
<evidence type="ECO:0000313" key="2">
    <source>
        <dbReference type="EMBL" id="KAF8911631.1"/>
    </source>
</evidence>
<name>A0A9P5P271_GYMJU</name>
<accession>A0A9P5P271</accession>
<feature type="signal peptide" evidence="1">
    <location>
        <begin position="1"/>
        <end position="21"/>
    </location>
</feature>
<feature type="chain" id="PRO_5040165058" evidence="1">
    <location>
        <begin position="22"/>
        <end position="320"/>
    </location>
</feature>
<keyword evidence="3" id="KW-1185">Reference proteome</keyword>
<dbReference type="AlphaFoldDB" id="A0A9P5P271"/>
<gene>
    <name evidence="2" type="ORF">CPB84DRAFT_936297</name>
</gene>
<proteinExistence type="predicted"/>
<dbReference type="Proteomes" id="UP000724874">
    <property type="component" value="Unassembled WGS sequence"/>
</dbReference>